<evidence type="ECO:0000313" key="3">
    <source>
        <dbReference type="EMBL" id="ONF42297.1"/>
    </source>
</evidence>
<accession>A0A1V2DNV5</accession>
<dbReference type="STRING" id="135739.BTO32_16020"/>
<reference evidence="3 4" key="1">
    <citation type="submission" date="2016-12" db="EMBL/GenBank/DDBJ databases">
        <title>Marinobacter lutaoensis whole genome sequencing.</title>
        <authorList>
            <person name="Verma A."/>
            <person name="Krishnamurthi S."/>
        </authorList>
    </citation>
    <scope>NUCLEOTIDE SEQUENCE [LARGE SCALE GENOMIC DNA]</scope>
    <source>
        <strain evidence="3 4">T5054</strain>
    </source>
</reference>
<dbReference type="InterPro" id="IPR025391">
    <property type="entry name" value="DUF4123"/>
</dbReference>
<keyword evidence="4" id="KW-1185">Reference proteome</keyword>
<comment type="caution">
    <text evidence="3">The sequence shown here is derived from an EMBL/GenBank/DDBJ whole genome shotgun (WGS) entry which is preliminary data.</text>
</comment>
<feature type="region of interest" description="Disordered" evidence="1">
    <location>
        <begin position="1"/>
        <end position="21"/>
    </location>
</feature>
<protein>
    <recommendedName>
        <fullName evidence="2">DUF4123 domain-containing protein</fullName>
    </recommendedName>
</protein>
<dbReference type="RefSeq" id="WP_076725670.1">
    <property type="nucleotide sequence ID" value="NZ_MSCW01000011.1"/>
</dbReference>
<dbReference type="EMBL" id="MSCW01000011">
    <property type="protein sequence ID" value="ONF42297.1"/>
    <property type="molecule type" value="Genomic_DNA"/>
</dbReference>
<dbReference type="OrthoDB" id="6358054at2"/>
<organism evidence="3 4">
    <name type="scientific">Marinobacter lutaoensis</name>
    <dbReference type="NCBI Taxonomy" id="135739"/>
    <lineage>
        <taxon>Bacteria</taxon>
        <taxon>Pseudomonadati</taxon>
        <taxon>Pseudomonadota</taxon>
        <taxon>Gammaproteobacteria</taxon>
        <taxon>Pseudomonadales</taxon>
        <taxon>Marinobacteraceae</taxon>
        <taxon>Marinobacter</taxon>
    </lineage>
</organism>
<gene>
    <name evidence="3" type="ORF">BTO32_16020</name>
</gene>
<sequence>MDIRTDVSQRSANAAAEGTEFRYTTERPADTPCGFLLDLAAYPDALRLLFANDPAPVYDMPWMYTRSPEEASAGPVLILPEREACREWLWASHRAGKALALYGHKLTLKTLCQHWVTLNTVNTPFGPSLFRYGDPASLGTLGPSLTALQRHRILGPLTAIDGHYGDPFRLLRHRLPAGDVPQPVETEPLTLTQNNLVATERFRKERLIRAFAETHGVPEALVQRWCQQLETLGAPSEQGLLEGMEVLNQSGRGRLLSDEEVSIVRNSSGAWSGRLETLAHMTHREGR</sequence>
<feature type="domain" description="DUF4123" evidence="2">
    <location>
        <begin position="36"/>
        <end position="151"/>
    </location>
</feature>
<dbReference type="Pfam" id="PF13503">
    <property type="entry name" value="DUF4123"/>
    <property type="match status" value="1"/>
</dbReference>
<evidence type="ECO:0000259" key="2">
    <source>
        <dbReference type="Pfam" id="PF13503"/>
    </source>
</evidence>
<evidence type="ECO:0000256" key="1">
    <source>
        <dbReference type="SAM" id="MobiDB-lite"/>
    </source>
</evidence>
<name>A0A1V2DNV5_9GAMM</name>
<dbReference type="AlphaFoldDB" id="A0A1V2DNV5"/>
<dbReference type="Proteomes" id="UP000189339">
    <property type="component" value="Unassembled WGS sequence"/>
</dbReference>
<evidence type="ECO:0000313" key="4">
    <source>
        <dbReference type="Proteomes" id="UP000189339"/>
    </source>
</evidence>
<proteinExistence type="predicted"/>